<feature type="region of interest" description="Disordered" evidence="1">
    <location>
        <begin position="3775"/>
        <end position="3838"/>
    </location>
</feature>
<feature type="compositionally biased region" description="Polar residues" evidence="1">
    <location>
        <begin position="4139"/>
        <end position="4152"/>
    </location>
</feature>
<proteinExistence type="predicted"/>
<feature type="compositionally biased region" description="Basic and acidic residues" evidence="1">
    <location>
        <begin position="2552"/>
        <end position="2571"/>
    </location>
</feature>
<feature type="region of interest" description="Disordered" evidence="1">
    <location>
        <begin position="4606"/>
        <end position="4641"/>
    </location>
</feature>
<feature type="compositionally biased region" description="Polar residues" evidence="1">
    <location>
        <begin position="3140"/>
        <end position="3158"/>
    </location>
</feature>
<feature type="chain" id="PRO_5017219685" description="DUF5776 domain-containing protein" evidence="2">
    <location>
        <begin position="51"/>
        <end position="5314"/>
    </location>
</feature>
<feature type="region of interest" description="Disordered" evidence="1">
    <location>
        <begin position="3138"/>
        <end position="3242"/>
    </location>
</feature>
<evidence type="ECO:0000259" key="3">
    <source>
        <dbReference type="Pfam" id="PF19087"/>
    </source>
</evidence>
<feature type="compositionally biased region" description="Basic and acidic residues" evidence="1">
    <location>
        <begin position="280"/>
        <end position="292"/>
    </location>
</feature>
<feature type="compositionally biased region" description="Basic and acidic residues" evidence="1">
    <location>
        <begin position="3163"/>
        <end position="3174"/>
    </location>
</feature>
<dbReference type="Pfam" id="PF19087">
    <property type="entry name" value="DUF5776"/>
    <property type="match status" value="1"/>
</dbReference>
<feature type="compositionally biased region" description="Basic and acidic residues" evidence="1">
    <location>
        <begin position="148"/>
        <end position="158"/>
    </location>
</feature>
<feature type="compositionally biased region" description="Polar residues" evidence="1">
    <location>
        <begin position="3676"/>
        <end position="3686"/>
    </location>
</feature>
<feature type="compositionally biased region" description="Basic and acidic residues" evidence="1">
    <location>
        <begin position="1507"/>
        <end position="1528"/>
    </location>
</feature>
<feature type="compositionally biased region" description="Basic and acidic residues" evidence="1">
    <location>
        <begin position="4609"/>
        <end position="4638"/>
    </location>
</feature>
<feature type="compositionally biased region" description="Polar residues" evidence="1">
    <location>
        <begin position="3009"/>
        <end position="3019"/>
    </location>
</feature>
<feature type="compositionally biased region" description="Polar residues" evidence="1">
    <location>
        <begin position="168"/>
        <end position="186"/>
    </location>
</feature>
<feature type="compositionally biased region" description="Polar residues" evidence="1">
    <location>
        <begin position="304"/>
        <end position="337"/>
    </location>
</feature>
<feature type="compositionally biased region" description="Basic and acidic residues" evidence="1">
    <location>
        <begin position="64"/>
        <end position="86"/>
    </location>
</feature>
<feature type="compositionally biased region" description="Polar residues" evidence="1">
    <location>
        <begin position="2529"/>
        <end position="2538"/>
    </location>
</feature>
<feature type="compositionally biased region" description="Polar residues" evidence="1">
    <location>
        <begin position="3221"/>
        <end position="3232"/>
    </location>
</feature>
<dbReference type="InterPro" id="IPR044081">
    <property type="entry name" value="DUF5776"/>
</dbReference>
<feature type="region of interest" description="Disordered" evidence="1">
    <location>
        <begin position="2268"/>
        <end position="2289"/>
    </location>
</feature>
<dbReference type="OrthoDB" id="2250814at2"/>
<name>A0A387AQF4_9LACO</name>
<keyword evidence="5" id="KW-1185">Reference proteome</keyword>
<gene>
    <name evidence="4" type="ORF">D7I45_05800</name>
</gene>
<feature type="region of interest" description="Disordered" evidence="1">
    <location>
        <begin position="3662"/>
        <end position="3686"/>
    </location>
</feature>
<dbReference type="Proteomes" id="UP000272003">
    <property type="component" value="Chromosome"/>
</dbReference>
<evidence type="ECO:0000313" key="4">
    <source>
        <dbReference type="EMBL" id="AYF93004.1"/>
    </source>
</evidence>
<feature type="compositionally biased region" description="Basic and acidic residues" evidence="1">
    <location>
        <begin position="2492"/>
        <end position="2505"/>
    </location>
</feature>
<keyword evidence="2" id="KW-0732">Signal</keyword>
<feature type="compositionally biased region" description="Low complexity" evidence="1">
    <location>
        <begin position="116"/>
        <end position="125"/>
    </location>
</feature>
<feature type="compositionally biased region" description="Polar residues" evidence="1">
    <location>
        <begin position="2275"/>
        <end position="2284"/>
    </location>
</feature>
<sequence>MQYNKQQFNKINDKKIMKKVKKQWVVVSIATLAFLGASAFGMVNTTSAKAAENAPAETQNSDNSDNKSQKVNQDKQDDNDSTKSSDTKVANNSPINNNNDQQDGNTNAKQSEKENQNSSNSSKPSDNNDQRQDSSQNNGQLSSSNSGQHDKDNNHQQDDGLSYRLGENAQNSTITTSDGSVITNPNKNDETAHYSEQIQQGYMDAYKGKGNQSKKLSGQAANYYNSAYDGAIATMNSYNKSTKGIGSGTQDYNYYGNTVTKLGDFKSDSANAQTGSKGFKPKDTTKGDDNVDKNASTSSSSSSMQKNPTDGTPLNYGTSDDTNQGGADNPTDATNSVTKYSTTMDSRINNANNLSVKSNSANQAISIPSSSTSDIANERKLYTDAGAVGLEKAFNQAVNYVLTQQGMADAESGKWQGVYPGSNGKTKDYYLNSTKNDTSNLYDQAYRGARDAMNRYFTNNSYNGNNSVPKVNTGVQAYNQGFNDVVNQAANGTVYVQNGNQWSSIMTASTNTGGVNGNTAGNITTVRLANDVDLSGATNGENNGTITTQFSSITIDGQNHMMDFHGSNYTVNSRNNNLDVYLQNFQGLYGANFYGPFRAQSGAAFHFANINYVGPQLLSSTSNDTYFSGNVNVLVPTSSTNYNSPFQSNVPIEGGGNQENLEVNNFILEPNSHYFGNTSYAVGGTNIAVSGNVTLGENSKMTLIPRGQNGNSNYNSGNYGIVMNNNGAQLNINKNATLNIIAGQGQGILGGGVGSGNAITINVNGGTLNFEGSNGDSGGYNQPINLQNSGIKVSVINGGVLQALMDKVPGRVNGGGTYYGLITNTAGSFNVGSRGNLKVGFTNSKGNFVPYYGSVNINSVGNNHAIFIKPDQIRQFQTTSGSNAGGTGGDIKAYTVAVKYGNQTKYLYSFDLISGSTRYTGIDVDGNRITDGQVTGNTLELSDVPTVSFAGPVTRTTNSNGDTVLTGYARLSNYKQVNGQPIYVGIAYGNNSTDYTKLQNVTGGNYSNEFSKADPNKYASKVDTKNYDGGIIPITYTIPKGMVVNPQYVGMRLHYGINSVNSIVGSDSYSTNIEGYDDAGNGKVKLVSTMPVANGQLGNVNQGTDDALADSVSGTSVNKNAEPFNTKTNSDYQAAYSAVQAGFNAYDNATANQDITQLDAYKQTDNPSAFVKGYNEAAYQAGLQDAQGNRVSEEASKNENYAKAHNDYESAYNTALENPNLGFNDLKNSFNLPTHMLNGVTGKKDAGAALQAVSDAQGVIAFIQDVRNGNQNQKAKIANNQGPLTSYNYASDGYRNAMSVGAQDDNPDGQVNKAEEAGFNYAQSIINGAIYNSLPTTTNNHMNSLVYAKEGNDAAQKGIAKALQNGNNSADSRSSSPSQINTDNYKGNLTAYRDLKYGAYAALNGQSDAKLNTLQKVAYEKVAYTVGMNAFNQDKGSNIPNGYKNTSAESAFKKGYEDATDSAQKGTSDGISAVINNAKASNAPGNIPSNVSSADAYKKGYKGGVDGYKDGSNDGQYLHRDTDDRTKTYQDSYDSAYAQGRQVAGGNDYVKYKQPKASDADYKKGYQQAEQGHTDGYNDAKTQENPKPTKSDAKPYVAGYNNGIDDERKDALNKANQQGFIDGGNDFFNNITRPTTVTQLNGKSPEYTKNYFSAFDATEQGFKDAFAKQANNSSNYSGDSKNAYVNGYNNASKITDQLAKDEQDINNSSDSSDRIVSVTNDVFNATVAGLKGISYQNKENKQGNLYNDIVVQYLNSANQKYDNGITKAQKDANASDSNTITQLSISEYNDGYNSSFKGDENSKAYNSGKADRSNLNLGINADKNGIPTKTGNISDDASDAYKAAYSDSLGITNNSKPSNDNRVWKDAYQEGLIDAKDNVEAIKSQALQAVEKGKPNPFDSSNVIKQLSSSVYSSMNDGYKDGKSGKNTPAQPNNLNYMAGYNAANKSNQDFDKAESENLPVSSLNSSDTYNGAADAINSVNNHGDISHYPADGTHSQTYMDAYNKAVDMANNSIKQAYSDMSTGKNADDSSIDTVADKVLYNNAYKANIKGYNSGISGVGYPNNILGQDGYNLGLQGQQGYKAAVQKAIYNNDTENASSMPGYTPSLNGLNDAKDGKTSTSNDPAYNYAYSQEKAVINALGDLAKGNDANKQAPSGTNVDAYNTAYQATVDGYTDGHANTIATTKNKQSDNRLVYTASYDQGNQAGRIQRGADDYTNGLLDQNTESTDSNYANGVLNAIHGYIDGKSKKSPASQEKPYHVGYVQGSSAADGIKQAESNKSSDNGLSDDGKNAYYGVKDAYYAVQNPSDTNKPSDGKNVTKNNAYEDAYNNAQNIAQSAVKRGQKLFVTQSETPTSDGTMQQDAVVDGYTQAKKGYGDQKAGKVDQGNKNPSYLAGVQMAKDLVAGEQAAKTNASTSNEIQSVASKAYNDAVNNVLNGNPTAQPVVSNPNLAQIYNDAYNDALSDAKQSASQGANDYLNGKGKVGGKDLQSQVHDKAYDRSIKGFDDGSQQKPKENTQDIGYNKGYDAGQSVNKAISDQKSGKPYDGNASDKGVYDDAKQGYDDGYNNRDNSKPNNIAYNNGYNEGKTAAKSDASQDAINKQNATDGFNAGLNNATNAKPDNDYYNNGYKQGKSVAQAISDQKSGTSDDSKADDKPSYDSASQGYIDGVNSVINGSGTPAANTPAYITAYNQASTDGKNAYQNGANQALTNMFAQNTAKQTYKNSSLQTLANNGFNDVKSGFDSEFTGNLPANITSTVGQGMKLAQSTKNAIDQEIKGQPIESIPDPIKFEVDKGLNQAQKAVSENPSVNGSQIPSGLSEVAGYAYSKAIQSYKESYNSGVNIAKTLNTTEPTDKNAKQGYDDYMAGLKSVIVSGAAPISNPNVGQQAGIDAKDNYEKAYNDGLKGSTDSNNSDPVYKQANASVKQALQDFANGTSKSDDEINAMPLVQQTAYKDALIDAKNAHEKGANKFIDGEDRPEGNQGIAAAMENGYDDAQKGYDIAENGTKFNDLTSDQKNNPSFMIGFNAATQGNSGLSDLENGKNPGNDKNEQDGYNGANDGFNAGKNGSPKADLSKFSKPYRDAYNKAYNEAKNGVQAGYNDAMKPSSQATDLNKQTSLFGKAYQSGNDKAKSEIAAGVQDYKNNQAQPSGNTAANQYGFNQAKDGYEGKGSDNKDASYQAGENQSSALEHAKQNVSAGETSNNDPLTNEAEKALINGINDAKNGNSDSKNAVNDNPRMDSDAYAAGVDMGNQARIDGASTFVDGGNKADKSDPVSQAQAMGYDNAQSGFSDGSQNNTKPAKPNDADYMKGYNSSKAVQAAEENAQKANAKETATDTDSFNKATQGYADAVKALKTNRDNPAQAADKNIAYTKAYHDAVARLQPEYNAGAQALTAGKPSIDADLGQADKDAIQAGFDDATKAFNAGMNGDDSYKSANKAESTANQLGKAAEQGIQNVIHDNKPATDDANVDKAINAAKASALKHEFNATSADQDIAANPTLSAVYAKAIGQLHDVYAKAVVAETAGTPVDSNVVAQLGKSDADQAIRAGYHGDSKPANADVAAAYQAGQEAKKGYDLAQSNQHAAEDASDATKQGNTAAFDALQNHGKTVDNSNKPLTYQLAYDAATGDASSLTDRGAAAFENGEARPSGDDAAAKVQQAAYDQAQKGYEDAKAGRIDNTNPDSSYQAGTKAYADSQKGIAYAQAHKSVPEDGTPAEKLAAQAEIDGFKHQPNAHPNNMIYNDIYKAAKADDAAQQQAGAVDANSDQPTTDRNKLNALQQDSYDAGKQAGQDGYAKANKKEQNDDGSSYSKQAFDGAKAGFSDVSNNQTKSDKELSGQTDVYKSAYQKAVNKMKHAVENGIKAFIDGKDKPDSSTITGSKEDEGYDGAQNGYEDAKQAYEDAKSGKPDKSNKSEAYLAGLKAYQDYQNGVDSAINNGKLPSDASDSEKDAFEAAQLGLAAGKKSTDKPKDLSSKSRTYQDAFNYAYNQAQNGEQAGYDDAMKPTSDATDLNKKSPYFINAYKDGKDRSSHEIEQGVSDFDKGLDKPSVDSKASHYGYTQASDGFRDAYNDALNNTKTSLDGKSDVYKAAYHKASEDAQKAIVDGQNAAKNKAQIADGTSAHDVLAKHAHDQYLNGYKNDTKNGNPKDSSFIAGQSAKTNADKVVDAFKKNSTSDGSDLGDTAKQAFDEAIAGNSNSSNHTGDNALAKDDVYAQVHKLASDDNEQGIKDYLQGNSRSTGDDAAAKAAQAGYDDAKQGMTDQLAGKANEPGNPAYTAGVNAAKAIQAAEENAQKANAKETATDTDSFNKATQGYADAVKALKTNRDNPAQAADKNIAYTKAYHDAVARLQPEYNAGAQALTAGKPSIDADLGQADKDAIQAGFDDATKAFNAGMNGDDSYKSANKAESTANQLGKAAEQGIQNVIHDNKPATDDANVDKAINAAKASALKHEFNATSADQDIAANPTLSAVYAKAIGQLHDVYAKAVAAETAGTPVDSNAVAQLGKSDADQAIRAGYHGDSKPANADVAAAYQAGQEAKKGYDLAQSNQHAAEDASDATKQGNTAAFDGKQDILNDNKRDLSTKPLVYQLAYASATQDADDNTQKGSKAFVAGEKRPEGSDSDAKIAQKSYDESQKGYEAAKKGNFNTDGQSDSYKAGVKAYNDAYQGIRYANQNKSIANDGASAEKVASQAVLDGFNHVVSDKYAGNLIYDEIRNDSANEFDKIRQSGAIDANKSQPAINRNSLTSLQQQAYDEGNYDGSKGYNDANNPIVNTNESQNQQFAHHGARDGYQAAILNKTSDMNNQSPVFVAAYNRAYKSAMDAAKRGAELAYDDKANDAQNMNDWKSQAQNSSFNAYQAVIANKLDGSNLSDTQKIGYDKAINLIHAVQDAISNHNQASQNSEYVNAYNTAKQAITDALRDIDNGKSLPADADSIMVPDGLNKDVYKAVYEGTLSGFDRGANSGIDQPDKDNMFFDISFHNGYKLGQNSYNGQVLNDFVANKKQMDFTTLGAKQHYDKAYQDVTDGFNDGLNGKAKKSNGNRYYNNGYQIAIDGLAGMNAASSSIKDNVYHMLSNKDQAFIDGFDGYKLGISDAKHHSKRIKRNLEGKNRMFIYAYEQGMKAELLRLSQEGRKAGHKRAITGRHIIRHLRARHSAAYVRAYVKSYERTFRRRIPRYIYNIRTIYTHNSVKYNRNSRVKKFAYTKRYNSTVFRVIGVKFTKHGTPRYVLKNGLLVTANWHYVRNAYYKHNFKKFRVIKPAGVLIHRSEKFSKQNVVRRIKRGQIFKVRRIVRYHGLTRFYVGRYKYVTSNKTYVKMTRN</sequence>
<feature type="signal peptide" evidence="2">
    <location>
        <begin position="1"/>
        <end position="50"/>
    </location>
</feature>
<feature type="region of interest" description="Disordered" evidence="1">
    <location>
        <begin position="4132"/>
        <end position="4152"/>
    </location>
</feature>
<feature type="region of interest" description="Disordered" evidence="1">
    <location>
        <begin position="51"/>
        <end position="188"/>
    </location>
</feature>
<feature type="region of interest" description="Disordered" evidence="1">
    <location>
        <begin position="1555"/>
        <end position="1596"/>
    </location>
</feature>
<dbReference type="KEGG" id="abom:D7I45_05800"/>
<feature type="compositionally biased region" description="Basic and acidic residues" evidence="1">
    <location>
        <begin position="3961"/>
        <end position="3971"/>
    </location>
</feature>
<feature type="region of interest" description="Disordered" evidence="1">
    <location>
        <begin position="3860"/>
        <end position="3910"/>
    </location>
</feature>
<evidence type="ECO:0000256" key="2">
    <source>
        <dbReference type="SAM" id="SignalP"/>
    </source>
</evidence>
<feature type="compositionally biased region" description="Polar residues" evidence="1">
    <location>
        <begin position="2592"/>
        <end position="2628"/>
    </location>
</feature>
<feature type="compositionally biased region" description="Basic and acidic residues" evidence="1">
    <location>
        <begin position="3891"/>
        <end position="3910"/>
    </location>
</feature>
<feature type="region of interest" description="Disordered" evidence="1">
    <location>
        <begin position="1364"/>
        <end position="1385"/>
    </location>
</feature>
<evidence type="ECO:0000313" key="5">
    <source>
        <dbReference type="Proteomes" id="UP000272003"/>
    </source>
</evidence>
<dbReference type="RefSeq" id="WP_120784768.1">
    <property type="nucleotide sequence ID" value="NZ_CP032626.1"/>
</dbReference>
<feature type="region of interest" description="Disordered" evidence="1">
    <location>
        <begin position="4537"/>
        <end position="4559"/>
    </location>
</feature>
<feature type="compositionally biased region" description="Low complexity" evidence="1">
    <location>
        <begin position="1369"/>
        <end position="1378"/>
    </location>
</feature>
<organism evidence="4 5">
    <name type="scientific">Apilactobacillus bombintestini</name>
    <dbReference type="NCBI Taxonomy" id="2419772"/>
    <lineage>
        <taxon>Bacteria</taxon>
        <taxon>Bacillati</taxon>
        <taxon>Bacillota</taxon>
        <taxon>Bacilli</taxon>
        <taxon>Lactobacillales</taxon>
        <taxon>Lactobacillaceae</taxon>
        <taxon>Apilactobacillus</taxon>
    </lineage>
</organism>
<feature type="region of interest" description="Disordered" evidence="1">
    <location>
        <begin position="3009"/>
        <end position="3076"/>
    </location>
</feature>
<feature type="region of interest" description="Disordered" evidence="1">
    <location>
        <begin position="3955"/>
        <end position="3974"/>
    </location>
</feature>
<feature type="region of interest" description="Disordered" evidence="1">
    <location>
        <begin position="1505"/>
        <end position="1529"/>
    </location>
</feature>
<feature type="region of interest" description="Disordered" evidence="1">
    <location>
        <begin position="3572"/>
        <end position="3591"/>
    </location>
</feature>
<feature type="region of interest" description="Disordered" evidence="1">
    <location>
        <begin position="3928"/>
        <end position="3947"/>
    </location>
</feature>
<feature type="region of interest" description="Disordered" evidence="1">
    <location>
        <begin position="2465"/>
        <end position="2662"/>
    </location>
</feature>
<feature type="compositionally biased region" description="Polar residues" evidence="1">
    <location>
        <begin position="2572"/>
        <end position="2582"/>
    </location>
</feature>
<feature type="compositionally biased region" description="Low complexity" evidence="1">
    <location>
        <begin position="3317"/>
        <end position="3326"/>
    </location>
</feature>
<feature type="compositionally biased region" description="Basic and acidic residues" evidence="1">
    <location>
        <begin position="1572"/>
        <end position="1593"/>
    </location>
</feature>
<feature type="compositionally biased region" description="Basic and acidic residues" evidence="1">
    <location>
        <begin position="4020"/>
        <end position="4050"/>
    </location>
</feature>
<dbReference type="EMBL" id="CP032626">
    <property type="protein sequence ID" value="AYF93004.1"/>
    <property type="molecule type" value="Genomic_DNA"/>
</dbReference>
<feature type="compositionally biased region" description="Basic and acidic residues" evidence="1">
    <location>
        <begin position="2645"/>
        <end position="2656"/>
    </location>
</feature>
<feature type="domain" description="DUF5776" evidence="3">
    <location>
        <begin position="5241"/>
        <end position="5309"/>
    </location>
</feature>
<reference evidence="4 5" key="1">
    <citation type="submission" date="2018-09" db="EMBL/GenBank/DDBJ databases">
        <title>Genome sequencing of strain BHWM-4.</title>
        <authorList>
            <person name="Heo J."/>
            <person name="Kim S.-J."/>
            <person name="Kwon S.-W."/>
        </authorList>
    </citation>
    <scope>NUCLEOTIDE SEQUENCE [LARGE SCALE GENOMIC DNA]</scope>
    <source>
        <strain evidence="4 5">BHWM-4</strain>
    </source>
</reference>
<protein>
    <recommendedName>
        <fullName evidence="3">DUF5776 domain-containing protein</fullName>
    </recommendedName>
</protein>
<feature type="compositionally biased region" description="Polar residues" evidence="1">
    <location>
        <begin position="3272"/>
        <end position="3297"/>
    </location>
</feature>
<feature type="compositionally biased region" description="Low complexity" evidence="1">
    <location>
        <begin position="133"/>
        <end position="147"/>
    </location>
</feature>
<evidence type="ECO:0000256" key="1">
    <source>
        <dbReference type="SAM" id="MobiDB-lite"/>
    </source>
</evidence>
<feature type="compositionally biased region" description="Polar residues" evidence="1">
    <location>
        <begin position="3179"/>
        <end position="3205"/>
    </location>
</feature>
<accession>A0A387AQF4</accession>
<feature type="region of interest" description="Disordered" evidence="1">
    <location>
        <begin position="4019"/>
        <end position="4052"/>
    </location>
</feature>
<feature type="region of interest" description="Disordered" evidence="1">
    <location>
        <begin position="3257"/>
        <end position="3337"/>
    </location>
</feature>
<feature type="compositionally biased region" description="Low complexity" evidence="1">
    <location>
        <begin position="87"/>
        <end position="109"/>
    </location>
</feature>
<feature type="region of interest" description="Disordered" evidence="1">
    <location>
        <begin position="270"/>
        <end position="337"/>
    </location>
</feature>